<keyword evidence="2" id="KW-0132">Cell division</keyword>
<keyword evidence="2" id="KW-0131">Cell cycle</keyword>
<dbReference type="CDD" id="cd19481">
    <property type="entry name" value="RecA-like_protease"/>
    <property type="match status" value="1"/>
</dbReference>
<dbReference type="Pfam" id="PF00004">
    <property type="entry name" value="AAA"/>
    <property type="match status" value="1"/>
</dbReference>
<comment type="caution">
    <text evidence="2">The sequence shown here is derived from an EMBL/GenBank/DDBJ whole genome shotgun (WGS) entry which is preliminary data.</text>
</comment>
<gene>
    <name evidence="2" type="ORF">ASZ90_009051</name>
</gene>
<name>A0A0W8FKG3_9ZZZZ</name>
<evidence type="ECO:0000313" key="2">
    <source>
        <dbReference type="EMBL" id="KUG21202.1"/>
    </source>
</evidence>
<dbReference type="InterPro" id="IPR050168">
    <property type="entry name" value="AAA_ATPase_domain"/>
</dbReference>
<feature type="domain" description="AAA+ ATPase" evidence="1">
    <location>
        <begin position="209"/>
        <end position="344"/>
    </location>
</feature>
<dbReference type="Pfam" id="PF17862">
    <property type="entry name" value="AAA_lid_3"/>
    <property type="match status" value="1"/>
</dbReference>
<dbReference type="InterPro" id="IPR003593">
    <property type="entry name" value="AAA+_ATPase"/>
</dbReference>
<dbReference type="GO" id="GO:0005524">
    <property type="term" value="F:ATP binding"/>
    <property type="evidence" value="ECO:0007669"/>
    <property type="project" value="InterPro"/>
</dbReference>
<dbReference type="InterPro" id="IPR003960">
    <property type="entry name" value="ATPase_AAA_CS"/>
</dbReference>
<dbReference type="AlphaFoldDB" id="A0A0W8FKG3"/>
<dbReference type="InterPro" id="IPR027417">
    <property type="entry name" value="P-loop_NTPase"/>
</dbReference>
<evidence type="ECO:0000259" key="1">
    <source>
        <dbReference type="SMART" id="SM00382"/>
    </source>
</evidence>
<dbReference type="InterPro" id="IPR003959">
    <property type="entry name" value="ATPase_AAA_core"/>
</dbReference>
<dbReference type="PANTHER" id="PTHR23077">
    <property type="entry name" value="AAA-FAMILY ATPASE"/>
    <property type="match status" value="1"/>
</dbReference>
<dbReference type="Gene3D" id="3.40.50.300">
    <property type="entry name" value="P-loop containing nucleotide triphosphate hydrolases"/>
    <property type="match status" value="1"/>
</dbReference>
<dbReference type="SMART" id="SM00382">
    <property type="entry name" value="AAA"/>
    <property type="match status" value="1"/>
</dbReference>
<dbReference type="SUPFAM" id="SSF52540">
    <property type="entry name" value="P-loop containing nucleoside triphosphate hydrolases"/>
    <property type="match status" value="1"/>
</dbReference>
<dbReference type="InterPro" id="IPR041569">
    <property type="entry name" value="AAA_lid_3"/>
</dbReference>
<dbReference type="PROSITE" id="PS00674">
    <property type="entry name" value="AAA"/>
    <property type="match status" value="1"/>
</dbReference>
<dbReference type="Gene3D" id="1.10.8.60">
    <property type="match status" value="1"/>
</dbReference>
<dbReference type="GO" id="GO:0051301">
    <property type="term" value="P:cell division"/>
    <property type="evidence" value="ECO:0007669"/>
    <property type="project" value="UniProtKB-KW"/>
</dbReference>
<organism evidence="2">
    <name type="scientific">hydrocarbon metagenome</name>
    <dbReference type="NCBI Taxonomy" id="938273"/>
    <lineage>
        <taxon>unclassified sequences</taxon>
        <taxon>metagenomes</taxon>
        <taxon>ecological metagenomes</taxon>
    </lineage>
</organism>
<proteinExistence type="predicted"/>
<reference evidence="2" key="1">
    <citation type="journal article" date="2015" name="Proc. Natl. Acad. Sci. U.S.A.">
        <title>Networks of energetic and metabolic interactions define dynamics in microbial communities.</title>
        <authorList>
            <person name="Embree M."/>
            <person name="Liu J.K."/>
            <person name="Al-Bassam M.M."/>
            <person name="Zengler K."/>
        </authorList>
    </citation>
    <scope>NUCLEOTIDE SEQUENCE</scope>
</reference>
<sequence>MSEILQLMEILLSAEIFNQHQDLDINDMTPGCREFFGAGSDGSPEVKRPLIVSEGMIRRTLGIPDAYRKLSDNPFVGYEEFGQRLRITALEPAAAWFLKKGGEPFVIKNPALAYYFERTGMVKADYRSIREQNVRFEDTKAYLDAKVAQVVGDSEEMRNARDLMIISAPEELRHMARTLVCTPRQEEIVRKIRIVLANREFLNRGGISEFGRLLFVGPPGTGKTSLALAMSGSLHMPVLEVRLAMVTSQYLGETSKNVDRIFDLAKKLAPCILFIDEFDYVAKSRVSDDHGAMKRAVNMLLKNIDQISLIRHGVLLIGATNHPGLLDEAAWRRFDEVVEFPLPDEFMRREILQRIASPFECTCDFSELAARTDGLSGADLRMMMKEAILSALMRNGSRIDQEDIERGLLTVEERNLIRRAGTA</sequence>
<accession>A0A0W8FKG3</accession>
<dbReference type="GO" id="GO:0016887">
    <property type="term" value="F:ATP hydrolysis activity"/>
    <property type="evidence" value="ECO:0007669"/>
    <property type="project" value="InterPro"/>
</dbReference>
<dbReference type="EMBL" id="LNQE01001090">
    <property type="protein sequence ID" value="KUG21202.1"/>
    <property type="molecule type" value="Genomic_DNA"/>
</dbReference>
<dbReference type="PANTHER" id="PTHR23077:SF198">
    <property type="entry name" value="ATP-DEPENDENT ZINC METALLOPROTEASE FTSH"/>
    <property type="match status" value="1"/>
</dbReference>
<protein>
    <submittedName>
        <fullName evidence="2">Cell division protein ftsh</fullName>
    </submittedName>
</protein>